<accession>A0A7T8BAD9</accession>
<gene>
    <name evidence="6" type="ORF">JFL75_06515</name>
</gene>
<evidence type="ECO:0000259" key="4">
    <source>
        <dbReference type="Pfam" id="PF13556"/>
    </source>
</evidence>
<name>A0A7T8BAD9_9SPIR</name>
<evidence type="ECO:0000256" key="1">
    <source>
        <dbReference type="ARBA" id="ARBA00006754"/>
    </source>
</evidence>
<dbReference type="SUPFAM" id="SSF75138">
    <property type="entry name" value="HprK N-terminal domain-like"/>
    <property type="match status" value="1"/>
</dbReference>
<evidence type="ECO:0000313" key="7">
    <source>
        <dbReference type="Proteomes" id="UP000595917"/>
    </source>
</evidence>
<dbReference type="Pfam" id="PF13556">
    <property type="entry name" value="HTH_30"/>
    <property type="match status" value="1"/>
</dbReference>
<evidence type="ECO:0000313" key="6">
    <source>
        <dbReference type="EMBL" id="QQO10564.1"/>
    </source>
</evidence>
<dbReference type="InterPro" id="IPR042070">
    <property type="entry name" value="PucR_C-HTH_sf"/>
</dbReference>
<dbReference type="AlphaFoldDB" id="A0A7T8BAD9"/>
<keyword evidence="7" id="KW-1185">Reference proteome</keyword>
<proteinExistence type="inferred from homology"/>
<feature type="domain" description="CdaR GGDEF-like" evidence="5">
    <location>
        <begin position="150"/>
        <end position="281"/>
    </location>
</feature>
<dbReference type="PANTHER" id="PTHR33744:SF1">
    <property type="entry name" value="DNA-BINDING TRANSCRIPTIONAL ACTIVATOR ADER"/>
    <property type="match status" value="1"/>
</dbReference>
<dbReference type="Pfam" id="PF07905">
    <property type="entry name" value="PucR"/>
    <property type="match status" value="1"/>
</dbReference>
<dbReference type="InterPro" id="IPR025736">
    <property type="entry name" value="PucR_C-HTH_dom"/>
</dbReference>
<comment type="similarity">
    <text evidence="1">Belongs to the CdaR family.</text>
</comment>
<dbReference type="Proteomes" id="UP000595917">
    <property type="component" value="Chromosome"/>
</dbReference>
<organism evidence="6 7">
    <name type="scientific">Breznakiella homolactica</name>
    <dbReference type="NCBI Taxonomy" id="2798577"/>
    <lineage>
        <taxon>Bacteria</taxon>
        <taxon>Pseudomonadati</taxon>
        <taxon>Spirochaetota</taxon>
        <taxon>Spirochaetia</taxon>
        <taxon>Spirochaetales</taxon>
        <taxon>Breznakiellaceae</taxon>
        <taxon>Breznakiella</taxon>
    </lineage>
</organism>
<comment type="subunit">
    <text evidence="2">Homohexamer.</text>
</comment>
<dbReference type="Gene3D" id="1.10.10.2840">
    <property type="entry name" value="PucR C-terminal helix-turn-helix domain"/>
    <property type="match status" value="1"/>
</dbReference>
<feature type="domain" description="PucR C-terminal helix-turn-helix" evidence="4">
    <location>
        <begin position="329"/>
        <end position="385"/>
    </location>
</feature>
<dbReference type="InterPro" id="IPR041522">
    <property type="entry name" value="CdaR_GGDEF"/>
</dbReference>
<dbReference type="InterPro" id="IPR012914">
    <property type="entry name" value="PucR_dom"/>
</dbReference>
<reference evidence="6" key="1">
    <citation type="submission" date="2021-01" db="EMBL/GenBank/DDBJ databases">
        <title>Description of Breznakiella homolactica.</title>
        <authorList>
            <person name="Song Y."/>
            <person name="Brune A."/>
        </authorList>
    </citation>
    <scope>NUCLEOTIDE SEQUENCE</scope>
    <source>
        <strain evidence="6">RmG30</strain>
    </source>
</reference>
<protein>
    <submittedName>
        <fullName evidence="6">PucR family transcriptional regulator ligand-binding domain-containing protein</fullName>
    </submittedName>
</protein>
<sequence length="401" mass="45056">MITVDRILKIPKLRSIEVVAGKSGLSREVGHVTVMEVPDIVRWLKGHDFLITSLYAVKDDIGAQCSLLKDMAYASCACMAVKTGQYVKELSPELMAVADEHSIPLLHIPYDLSYIDIIVTTMHYIVGEQNPRLLLERYIKDIIFEAYTEPELMIERGSLLGLGVGKNQYLAMTLQFSETDTPSEQHLQLLWRTGTAVAQFASTQPGLSQCIAVNTGNFSSVILEAADSTAIMDSLPAVEKEASALLRYSFPKRPVYIGYGNAESGLAGIRNTYYNALYASRAGQIFFPERTVHHFRDIEFHYVMAEIIAESKTSLFDKILDGIDSREILDTLIVYFECNKNIDETAARLYAHKNTIKYRLQRVHELTGLDVKDFNDSIKLYMAVIAYKIRRHAKKSGTPPL</sequence>
<dbReference type="Pfam" id="PF17853">
    <property type="entry name" value="GGDEF_2"/>
    <property type="match status" value="1"/>
</dbReference>
<dbReference type="RefSeq" id="WP_215627869.1">
    <property type="nucleotide sequence ID" value="NZ_CP067089.2"/>
</dbReference>
<dbReference type="PANTHER" id="PTHR33744">
    <property type="entry name" value="CARBOHYDRATE DIACID REGULATOR"/>
    <property type="match status" value="1"/>
</dbReference>
<dbReference type="KEGG" id="bhc:JFL75_06515"/>
<evidence type="ECO:0000256" key="2">
    <source>
        <dbReference type="ARBA" id="ARBA00011643"/>
    </source>
</evidence>
<dbReference type="InterPro" id="IPR028979">
    <property type="entry name" value="Ser_kin/Pase_Hpr-like_N_sf"/>
</dbReference>
<evidence type="ECO:0000259" key="5">
    <source>
        <dbReference type="Pfam" id="PF17853"/>
    </source>
</evidence>
<feature type="domain" description="Purine catabolism PurC-like" evidence="3">
    <location>
        <begin position="7"/>
        <end position="125"/>
    </location>
</feature>
<evidence type="ECO:0000259" key="3">
    <source>
        <dbReference type="Pfam" id="PF07905"/>
    </source>
</evidence>
<dbReference type="InterPro" id="IPR051448">
    <property type="entry name" value="CdaR-like_regulators"/>
</dbReference>
<dbReference type="EMBL" id="CP067089">
    <property type="protein sequence ID" value="QQO10564.1"/>
    <property type="molecule type" value="Genomic_DNA"/>
</dbReference>